<feature type="domain" description="Glucosamine/galactosamine-6-phosphate isomerase" evidence="2">
    <location>
        <begin position="84"/>
        <end position="169"/>
    </location>
</feature>
<evidence type="ECO:0000313" key="4">
    <source>
        <dbReference type="Proteomes" id="UP000306102"/>
    </source>
</evidence>
<dbReference type="Gene3D" id="3.40.50.1360">
    <property type="match status" value="2"/>
</dbReference>
<feature type="domain" description="Glucosamine/galactosamine-6-phosphate isomerase" evidence="2">
    <location>
        <begin position="176"/>
        <end position="214"/>
    </location>
</feature>
<evidence type="ECO:0000256" key="1">
    <source>
        <dbReference type="ARBA" id="ARBA00004959"/>
    </source>
</evidence>
<organism evidence="3 4">
    <name type="scientific">Camellia sinensis var. sinensis</name>
    <name type="common">China tea</name>
    <dbReference type="NCBI Taxonomy" id="542762"/>
    <lineage>
        <taxon>Eukaryota</taxon>
        <taxon>Viridiplantae</taxon>
        <taxon>Streptophyta</taxon>
        <taxon>Embryophyta</taxon>
        <taxon>Tracheophyta</taxon>
        <taxon>Spermatophyta</taxon>
        <taxon>Magnoliopsida</taxon>
        <taxon>eudicotyledons</taxon>
        <taxon>Gunneridae</taxon>
        <taxon>Pentapetalae</taxon>
        <taxon>asterids</taxon>
        <taxon>Ericales</taxon>
        <taxon>Theaceae</taxon>
        <taxon>Camellia</taxon>
    </lineage>
</organism>
<dbReference type="EMBL" id="SDRB02001625">
    <property type="protein sequence ID" value="THG20971.1"/>
    <property type="molecule type" value="Genomic_DNA"/>
</dbReference>
<evidence type="ECO:0000259" key="2">
    <source>
        <dbReference type="Pfam" id="PF01182"/>
    </source>
</evidence>
<dbReference type="PANTHER" id="PTHR11054:SF22">
    <property type="entry name" value="6-PHOSPHOGLUCONOLACTONASE 3, CHLOROPLASTIC"/>
    <property type="match status" value="1"/>
</dbReference>
<name>A0A4S4EVH0_CAMSN</name>
<dbReference type="Pfam" id="PF01182">
    <property type="entry name" value="Glucosamine_iso"/>
    <property type="match status" value="2"/>
</dbReference>
<accession>A0A4S4EVH0</accession>
<dbReference type="STRING" id="542762.A0A4S4EVH0"/>
<reference evidence="3 4" key="1">
    <citation type="journal article" date="2018" name="Proc. Natl. Acad. Sci. U.S.A.">
        <title>Draft genome sequence of Camellia sinensis var. sinensis provides insights into the evolution of the tea genome and tea quality.</title>
        <authorList>
            <person name="Wei C."/>
            <person name="Yang H."/>
            <person name="Wang S."/>
            <person name="Zhao J."/>
            <person name="Liu C."/>
            <person name="Gao L."/>
            <person name="Xia E."/>
            <person name="Lu Y."/>
            <person name="Tai Y."/>
            <person name="She G."/>
            <person name="Sun J."/>
            <person name="Cao H."/>
            <person name="Tong W."/>
            <person name="Gao Q."/>
            <person name="Li Y."/>
            <person name="Deng W."/>
            <person name="Jiang X."/>
            <person name="Wang W."/>
            <person name="Chen Q."/>
            <person name="Zhang S."/>
            <person name="Li H."/>
            <person name="Wu J."/>
            <person name="Wang P."/>
            <person name="Li P."/>
            <person name="Shi C."/>
            <person name="Zheng F."/>
            <person name="Jian J."/>
            <person name="Huang B."/>
            <person name="Shan D."/>
            <person name="Shi M."/>
            <person name="Fang C."/>
            <person name="Yue Y."/>
            <person name="Li F."/>
            <person name="Li D."/>
            <person name="Wei S."/>
            <person name="Han B."/>
            <person name="Jiang C."/>
            <person name="Yin Y."/>
            <person name="Xia T."/>
            <person name="Zhang Z."/>
            <person name="Bennetzen J.L."/>
            <person name="Zhao S."/>
            <person name="Wan X."/>
        </authorList>
    </citation>
    <scope>NUCLEOTIDE SEQUENCE [LARGE SCALE GENOMIC DNA]</scope>
    <source>
        <strain evidence="4">cv. Shuchazao</strain>
        <tissue evidence="3">Leaf</tissue>
    </source>
</reference>
<dbReference type="GO" id="GO:0005975">
    <property type="term" value="P:carbohydrate metabolic process"/>
    <property type="evidence" value="ECO:0007669"/>
    <property type="project" value="InterPro"/>
</dbReference>
<dbReference type="Proteomes" id="UP000306102">
    <property type="component" value="Unassembled WGS sequence"/>
</dbReference>
<gene>
    <name evidence="3" type="ORF">TEA_029847</name>
</gene>
<proteinExistence type="predicted"/>
<dbReference type="SUPFAM" id="SSF100950">
    <property type="entry name" value="NagB/RpiA/CoA transferase-like"/>
    <property type="match status" value="2"/>
</dbReference>
<sequence>MRMASSSSTLAANLRTSITRLPSIHRSPSCIPARSQLFIPKPLACSLIRPRRVSGIGANPKKFDCRAKFSMAEKRQGKVDVFDSEESLSVSLAKYTADLSEKFAKERGAFTVVLSGGSLINSLRKLVEAPYIDSVDWSKWHIFWVDERVVSKDHEDSNYKLAYDGFLCKVWKLVEAPYIDSVDWSKWHIFWVDERVVPKDHEDSNYKLAYDGFLCLRIKAFSKLLLASLGSAKDPPLEWSPSLLVNSTLGVPSSIE</sequence>
<comment type="caution">
    <text evidence="3">The sequence shown here is derived from an EMBL/GenBank/DDBJ whole genome shotgun (WGS) entry which is preliminary data.</text>
</comment>
<dbReference type="AlphaFoldDB" id="A0A4S4EVH0"/>
<dbReference type="PANTHER" id="PTHR11054">
    <property type="entry name" value="6-PHOSPHOGLUCONOLACTONASE"/>
    <property type="match status" value="1"/>
</dbReference>
<dbReference type="InterPro" id="IPR006148">
    <property type="entry name" value="Glc/Gal-6P_isomerase"/>
</dbReference>
<dbReference type="UniPathway" id="UPA00115"/>
<comment type="pathway">
    <text evidence="1">Carbohydrate degradation; pentose phosphate pathway.</text>
</comment>
<dbReference type="InterPro" id="IPR039104">
    <property type="entry name" value="6PGL"/>
</dbReference>
<protein>
    <recommendedName>
        <fullName evidence="2">Glucosamine/galactosamine-6-phosphate isomerase domain-containing protein</fullName>
    </recommendedName>
</protein>
<dbReference type="GO" id="GO:0006098">
    <property type="term" value="P:pentose-phosphate shunt"/>
    <property type="evidence" value="ECO:0007669"/>
    <property type="project" value="UniProtKB-UniPathway"/>
</dbReference>
<evidence type="ECO:0000313" key="3">
    <source>
        <dbReference type="EMBL" id="THG20971.1"/>
    </source>
</evidence>
<keyword evidence="4" id="KW-1185">Reference proteome</keyword>
<dbReference type="InterPro" id="IPR037171">
    <property type="entry name" value="NagB/RpiA_transferase-like"/>
</dbReference>